<dbReference type="EMBL" id="PNXY01000064">
    <property type="protein sequence ID" value="PMS18718.1"/>
    <property type="molecule type" value="Genomic_DNA"/>
</dbReference>
<proteinExistence type="predicted"/>
<dbReference type="InterPro" id="IPR036397">
    <property type="entry name" value="RNaseH_sf"/>
</dbReference>
<dbReference type="PANTHER" id="PTHR35004">
    <property type="entry name" value="TRANSPOSASE RV3428C-RELATED"/>
    <property type="match status" value="1"/>
</dbReference>
<dbReference type="PROSITE" id="PS50994">
    <property type="entry name" value="INTEGRASE"/>
    <property type="match status" value="1"/>
</dbReference>
<gene>
    <name evidence="2" type="ORF">C0Z16_35875</name>
</gene>
<dbReference type="Gene3D" id="3.30.420.10">
    <property type="entry name" value="Ribonuclease H-like superfamily/Ribonuclease H"/>
    <property type="match status" value="1"/>
</dbReference>
<evidence type="ECO:0000259" key="1">
    <source>
        <dbReference type="PROSITE" id="PS50994"/>
    </source>
</evidence>
<dbReference type="PANTHER" id="PTHR35004:SF7">
    <property type="entry name" value="INTEGRASE PROTEIN"/>
    <property type="match status" value="1"/>
</dbReference>
<dbReference type="SUPFAM" id="SSF53098">
    <property type="entry name" value="Ribonuclease H-like"/>
    <property type="match status" value="1"/>
</dbReference>
<sequence>MPGRPRCPDRHVNDHQMRLYMKHRLKDGPASAAARAGFSVATAYRIEEDPRLPSQKKGPRERRREDPLAEIFDAEVVPLLQSAPDIRPVAVLEEMLRRHAHLSRGVRRTLERRIRVWRALHGEEREVVFRQVHEPGRLGLSDFTEMQAVGVTVAGVALDHRLYHFRLACSGFEHAHVILGGESYVALAEGLQNALWALGGAPHEHRSDSLSAAFRNLDREARDDLTTRYQALCAHYGMQPTRNNRGIAHENGAIESPHGHLKSVIRDALLLRGSVDFTDVAAYRCFIDEIVSRVNARNGKRIEAEHPFLQLLPNTRTSDYEETRVYVTSTGGFVLRKVFYTVPSRLIGHRLRVRLYDDRLELFLGGTALMTLERGRPGASGKHGHVIDYRHVIHALRRKPMALLNLVYRDQLFPREAYRLTFDRLCEQLSPRAACKTMVELLSLAHERTCEAQVAHALEQYLADGRLPDLDELRSRFAPDPAAVPQVHVQLASLSDYEALLDANMEITA</sequence>
<feature type="domain" description="Integrase catalytic" evidence="1">
    <location>
        <begin position="131"/>
        <end position="315"/>
    </location>
</feature>
<evidence type="ECO:0000313" key="2">
    <source>
        <dbReference type="EMBL" id="PMS18718.1"/>
    </source>
</evidence>
<accession>A0ABX4UTJ3</accession>
<name>A0ABX4UTJ3_9BURK</name>
<dbReference type="InterPro" id="IPR012337">
    <property type="entry name" value="RNaseH-like_sf"/>
</dbReference>
<organism evidence="2 3">
    <name type="scientific">Paraburkholderia rhynchosiae</name>
    <dbReference type="NCBI Taxonomy" id="487049"/>
    <lineage>
        <taxon>Bacteria</taxon>
        <taxon>Pseudomonadati</taxon>
        <taxon>Pseudomonadota</taxon>
        <taxon>Betaproteobacteria</taxon>
        <taxon>Burkholderiales</taxon>
        <taxon>Burkholderiaceae</taxon>
        <taxon>Paraburkholderia</taxon>
    </lineage>
</organism>
<dbReference type="NCBIfam" id="NF033546">
    <property type="entry name" value="transpos_IS21"/>
    <property type="match status" value="1"/>
</dbReference>
<evidence type="ECO:0000313" key="3">
    <source>
        <dbReference type="Proteomes" id="UP000235659"/>
    </source>
</evidence>
<reference evidence="2 3" key="1">
    <citation type="submission" date="2018-01" db="EMBL/GenBank/DDBJ databases">
        <title>Whole genome analyses suggest that Burkholderia sensu lato contains two further novel genera in the rhizoxinica-symbiotica group Mycetohabitans gen. nov., and Trinickia gen. nov.: implications for the evolution of diazotrophy and nodulation in the Burkholderiaceae.</title>
        <authorList>
            <person name="Estrada-de los Santos P."/>
            <person name="Palmer M."/>
            <person name="Chavez-Ramirez B."/>
            <person name="Beukes C."/>
            <person name="Steenkamp E.T."/>
            <person name="Hirsch A.M."/>
            <person name="Manyaka P."/>
            <person name="Maluk M."/>
            <person name="Lafos M."/>
            <person name="Crook M."/>
            <person name="Gross E."/>
            <person name="Simon M.F."/>
            <person name="Bueno dos Reis Junior F."/>
            <person name="Poole P.S."/>
            <person name="Venter S.N."/>
            <person name="James E.K."/>
        </authorList>
    </citation>
    <scope>NUCLEOTIDE SEQUENCE [LARGE SCALE GENOMIC DNA]</scope>
    <source>
        <strain evidence="2 3">WSM 3937</strain>
    </source>
</reference>
<keyword evidence="3" id="KW-1185">Reference proteome</keyword>
<dbReference type="InterPro" id="IPR001584">
    <property type="entry name" value="Integrase_cat-core"/>
</dbReference>
<protein>
    <submittedName>
        <fullName evidence="2">IS21 family transposase</fullName>
    </submittedName>
</protein>
<comment type="caution">
    <text evidence="2">The sequence shown here is derived from an EMBL/GenBank/DDBJ whole genome shotgun (WGS) entry which is preliminary data.</text>
</comment>
<dbReference type="Proteomes" id="UP000235659">
    <property type="component" value="Unassembled WGS sequence"/>
</dbReference>